<evidence type="ECO:0000259" key="2">
    <source>
        <dbReference type="Pfam" id="PF06742"/>
    </source>
</evidence>
<evidence type="ECO:0000313" key="4">
    <source>
        <dbReference type="Proteomes" id="UP000269154"/>
    </source>
</evidence>
<feature type="region of interest" description="Disordered" evidence="1">
    <location>
        <begin position="378"/>
        <end position="401"/>
    </location>
</feature>
<keyword evidence="4" id="KW-1185">Reference proteome</keyword>
<comment type="caution">
    <text evidence="3">The sequence shown here is derived from an EMBL/GenBank/DDBJ whole genome shotgun (WGS) entry which is preliminary data.</text>
</comment>
<evidence type="ECO:0000313" key="3">
    <source>
        <dbReference type="EMBL" id="RQH33216.1"/>
    </source>
</evidence>
<name>A0A3N6NW02_9CYAN</name>
<feature type="compositionally biased region" description="Basic and acidic residues" evidence="1">
    <location>
        <begin position="378"/>
        <end position="388"/>
    </location>
</feature>
<accession>A0A3N6NW02</accession>
<dbReference type="InterPro" id="IPR010621">
    <property type="entry name" value="DUF1214"/>
</dbReference>
<protein>
    <recommendedName>
        <fullName evidence="2">DUF1214 domain-containing protein</fullName>
    </recommendedName>
</protein>
<proteinExistence type="predicted"/>
<dbReference type="AlphaFoldDB" id="A0A3N6NW02"/>
<dbReference type="EMBL" id="RCBY01000147">
    <property type="protein sequence ID" value="RQH33216.1"/>
    <property type="molecule type" value="Genomic_DNA"/>
</dbReference>
<dbReference type="Proteomes" id="UP000269154">
    <property type="component" value="Unassembled WGS sequence"/>
</dbReference>
<dbReference type="RefSeq" id="WP_124145996.1">
    <property type="nucleotide sequence ID" value="NZ_CAWOKI010000132.1"/>
</dbReference>
<organism evidence="3 4">
    <name type="scientific">Okeania hirsuta</name>
    <dbReference type="NCBI Taxonomy" id="1458930"/>
    <lineage>
        <taxon>Bacteria</taxon>
        <taxon>Bacillati</taxon>
        <taxon>Cyanobacteriota</taxon>
        <taxon>Cyanophyceae</taxon>
        <taxon>Oscillatoriophycideae</taxon>
        <taxon>Oscillatoriales</taxon>
        <taxon>Microcoleaceae</taxon>
        <taxon>Okeania</taxon>
    </lineage>
</organism>
<sequence length="401" mass="45039">MKKFTAWDDFSKQIGELGPWLMSQEGVPQDDPQIHSDGYRYLATLLNVGLDIHLLNADPDRPQWTVTFTNYARYGGDQRDGTYHSTQIDPSGVYRIIGKAQGGLPATATIQTMSGWWTPGLPNKTVKTQSIFDFDLEPDGSFEMIIGGPSRSGNYMELTPDITHLMARQYIPDDSRGNLYALRIDRIDRPLTVPKEYDKPEALAEKLSNVTGFIKNLALAYLDTSRLAISMPNALEPLPDDLKADLGASQENEYYIGSWNLSEDEVLLIEIVPTEAAYWSVAAHNFWFQGLEHSSIPVQINNQDVVTDTDGKVRIIVSELDPGYANWIATGGLRIGVLAARWNFKKGNEKIETRTVKIEALDTFMLPDSLKLSAKEREQQLYHQDENPHPLSSLRITVVHQ</sequence>
<reference evidence="3 4" key="1">
    <citation type="journal article" date="2018" name="ACS Chem. Biol.">
        <title>Ketoreductase domain dysfunction expands chemodiversity: malyngamide biosynthesis in the cyanobacterium Okeania hirsuta.</title>
        <authorList>
            <person name="Moss N.A."/>
            <person name="Leao T."/>
            <person name="Rankin M."/>
            <person name="McCullough T.M."/>
            <person name="Qu P."/>
            <person name="Korobeynikov A."/>
            <person name="Smith J.L."/>
            <person name="Gerwick L."/>
            <person name="Gerwick W.H."/>
        </authorList>
    </citation>
    <scope>NUCLEOTIDE SEQUENCE [LARGE SCALE GENOMIC DNA]</scope>
    <source>
        <strain evidence="3 4">PAB10Feb10-1</strain>
    </source>
</reference>
<evidence type="ECO:0000256" key="1">
    <source>
        <dbReference type="SAM" id="MobiDB-lite"/>
    </source>
</evidence>
<feature type="domain" description="DUF1214" evidence="2">
    <location>
        <begin position="272"/>
        <end position="331"/>
    </location>
</feature>
<gene>
    <name evidence="3" type="ORF">D5R40_21800</name>
</gene>
<dbReference type="Pfam" id="PF06742">
    <property type="entry name" value="DUF1214"/>
    <property type="match status" value="1"/>
</dbReference>
<dbReference type="OrthoDB" id="7053758at2"/>